<protein>
    <submittedName>
        <fullName evidence="3">Uncharacterized protein</fullName>
    </submittedName>
</protein>
<evidence type="ECO:0000313" key="3">
    <source>
        <dbReference type="WBParaSite" id="nRc.2.0.1.t35753-RA"/>
    </source>
</evidence>
<proteinExistence type="predicted"/>
<accession>A0A915KAF1</accession>
<organism evidence="2 3">
    <name type="scientific">Romanomermis culicivorax</name>
    <name type="common">Nematode worm</name>
    <dbReference type="NCBI Taxonomy" id="13658"/>
    <lineage>
        <taxon>Eukaryota</taxon>
        <taxon>Metazoa</taxon>
        <taxon>Ecdysozoa</taxon>
        <taxon>Nematoda</taxon>
        <taxon>Enoplea</taxon>
        <taxon>Dorylaimia</taxon>
        <taxon>Mermithida</taxon>
        <taxon>Mermithoidea</taxon>
        <taxon>Mermithidae</taxon>
        <taxon>Romanomermis</taxon>
    </lineage>
</organism>
<dbReference type="WBParaSite" id="nRc.2.0.1.t35753-RA">
    <property type="protein sequence ID" value="nRc.2.0.1.t35753-RA"/>
    <property type="gene ID" value="nRc.2.0.1.g35753"/>
</dbReference>
<dbReference type="Proteomes" id="UP000887565">
    <property type="component" value="Unplaced"/>
</dbReference>
<sequence length="80" mass="9280">MLKLKAFLKKQTVVLHAHEPSLLMGSDLKTNSERRESPNSAVSSNSENLEIGYRRSRNNSLVDWNRIVYAYKEEPKEQFV</sequence>
<evidence type="ECO:0000313" key="2">
    <source>
        <dbReference type="Proteomes" id="UP000887565"/>
    </source>
</evidence>
<evidence type="ECO:0000256" key="1">
    <source>
        <dbReference type="SAM" id="MobiDB-lite"/>
    </source>
</evidence>
<keyword evidence="2" id="KW-1185">Reference proteome</keyword>
<reference evidence="3" key="1">
    <citation type="submission" date="2022-11" db="UniProtKB">
        <authorList>
            <consortium name="WormBaseParasite"/>
        </authorList>
    </citation>
    <scope>IDENTIFICATION</scope>
</reference>
<dbReference type="AlphaFoldDB" id="A0A915KAF1"/>
<feature type="region of interest" description="Disordered" evidence="1">
    <location>
        <begin position="25"/>
        <end position="48"/>
    </location>
</feature>
<name>A0A915KAF1_ROMCU</name>
<feature type="compositionally biased region" description="Polar residues" evidence="1">
    <location>
        <begin position="38"/>
        <end position="48"/>
    </location>
</feature>